<dbReference type="CDD" id="cd03349">
    <property type="entry name" value="LbH_XAT"/>
    <property type="match status" value="1"/>
</dbReference>
<evidence type="ECO:0008006" key="5">
    <source>
        <dbReference type="Google" id="ProtNLM"/>
    </source>
</evidence>
<dbReference type="AlphaFoldDB" id="A0A2S8FLB1"/>
<evidence type="ECO:0000313" key="4">
    <source>
        <dbReference type="Proteomes" id="UP000238322"/>
    </source>
</evidence>
<proteinExistence type="inferred from homology"/>
<dbReference type="Proteomes" id="UP000238322">
    <property type="component" value="Unassembled WGS sequence"/>
</dbReference>
<dbReference type="InterPro" id="IPR051159">
    <property type="entry name" value="Hexapeptide_acetyltransf"/>
</dbReference>
<reference evidence="3 4" key="1">
    <citation type="submission" date="2018-02" db="EMBL/GenBank/DDBJ databases">
        <title>Comparative genomes isolates from brazilian mangrove.</title>
        <authorList>
            <person name="Araujo J.E."/>
            <person name="Taketani R.G."/>
            <person name="Silva M.C.P."/>
            <person name="Loureco M.V."/>
            <person name="Andreote F.D."/>
        </authorList>
    </citation>
    <scope>NUCLEOTIDE SEQUENCE [LARGE SCALE GENOMIC DNA]</scope>
    <source>
        <strain evidence="3 4">Hex-1 MGV</strain>
    </source>
</reference>
<organism evidence="3 4">
    <name type="scientific">Blastopirellula marina</name>
    <dbReference type="NCBI Taxonomy" id="124"/>
    <lineage>
        <taxon>Bacteria</taxon>
        <taxon>Pseudomonadati</taxon>
        <taxon>Planctomycetota</taxon>
        <taxon>Planctomycetia</taxon>
        <taxon>Pirellulales</taxon>
        <taxon>Pirellulaceae</taxon>
        <taxon>Blastopirellula</taxon>
    </lineage>
</organism>
<evidence type="ECO:0000256" key="1">
    <source>
        <dbReference type="ARBA" id="ARBA00007274"/>
    </source>
</evidence>
<dbReference type="PANTHER" id="PTHR23416">
    <property type="entry name" value="SIALIC ACID SYNTHASE-RELATED"/>
    <property type="match status" value="1"/>
</dbReference>
<sequence>MKRSVFAPLLKFAYHVLNCSKRWRIGRILMDITCRFEGGAMFSLTARELLSRYHDVHVGPYSYGPCFSPGLFPPQVHVGNYTSIADGVMIVNENHPMTKLSTHPLLYGDHSDRVVLKIENDVWLGYNVVILPGCQSIGTGAIIGAGSIVTKDIPPYAIAVGNPARVLRYRFSPEVCAKLLESKWWNKVFPAAQEFQEELGEDVALAFGEEDVELT</sequence>
<protein>
    <recommendedName>
        <fullName evidence="5">Acetyltransferase</fullName>
    </recommendedName>
</protein>
<dbReference type="SUPFAM" id="SSF51161">
    <property type="entry name" value="Trimeric LpxA-like enzymes"/>
    <property type="match status" value="1"/>
</dbReference>
<dbReference type="PANTHER" id="PTHR23416:SF23">
    <property type="entry name" value="ACETYLTRANSFERASE C18B11.09C-RELATED"/>
    <property type="match status" value="1"/>
</dbReference>
<gene>
    <name evidence="3" type="ORF">C5Y83_21930</name>
</gene>
<comment type="caution">
    <text evidence="3">The sequence shown here is derived from an EMBL/GenBank/DDBJ whole genome shotgun (WGS) entry which is preliminary data.</text>
</comment>
<dbReference type="EMBL" id="PUHY01000012">
    <property type="protein sequence ID" value="PQO32953.1"/>
    <property type="molecule type" value="Genomic_DNA"/>
</dbReference>
<dbReference type="Gene3D" id="2.160.10.10">
    <property type="entry name" value="Hexapeptide repeat proteins"/>
    <property type="match status" value="1"/>
</dbReference>
<dbReference type="OrthoDB" id="285017at2"/>
<dbReference type="GO" id="GO:0008374">
    <property type="term" value="F:O-acyltransferase activity"/>
    <property type="evidence" value="ECO:0007669"/>
    <property type="project" value="TreeGrafter"/>
</dbReference>
<evidence type="ECO:0000256" key="2">
    <source>
        <dbReference type="ARBA" id="ARBA00022679"/>
    </source>
</evidence>
<evidence type="ECO:0000313" key="3">
    <source>
        <dbReference type="EMBL" id="PQO32953.1"/>
    </source>
</evidence>
<comment type="similarity">
    <text evidence="1">Belongs to the transferase hexapeptide repeat family.</text>
</comment>
<accession>A0A2S8FLB1</accession>
<keyword evidence="2" id="KW-0808">Transferase</keyword>
<dbReference type="InterPro" id="IPR011004">
    <property type="entry name" value="Trimer_LpxA-like_sf"/>
</dbReference>
<name>A0A2S8FLB1_9BACT</name>
<dbReference type="GO" id="GO:0005829">
    <property type="term" value="C:cytosol"/>
    <property type="evidence" value="ECO:0007669"/>
    <property type="project" value="TreeGrafter"/>
</dbReference>